<gene>
    <name evidence="3" type="ordered locus">Glov_1235</name>
</gene>
<dbReference type="STRING" id="398767.Glov_1235"/>
<dbReference type="AlphaFoldDB" id="B3E777"/>
<dbReference type="InterPro" id="IPR020889">
    <property type="entry name" value="LipoPS_assembly_LptD"/>
</dbReference>
<dbReference type="PANTHER" id="PTHR30189:SF1">
    <property type="entry name" value="LPS-ASSEMBLY PROTEIN LPTD"/>
    <property type="match status" value="1"/>
</dbReference>
<accession>B3E777</accession>
<keyword evidence="1" id="KW-0732">Signal</keyword>
<keyword evidence="4" id="KW-1185">Reference proteome</keyword>
<dbReference type="InterPro" id="IPR007543">
    <property type="entry name" value="LptD_C"/>
</dbReference>
<feature type="domain" description="LptD C-terminal" evidence="2">
    <location>
        <begin position="284"/>
        <end position="629"/>
    </location>
</feature>
<organism evidence="3 4">
    <name type="scientific">Trichlorobacter lovleyi (strain ATCC BAA-1151 / DSM 17278 / SZ)</name>
    <name type="common">Geobacter lovleyi</name>
    <dbReference type="NCBI Taxonomy" id="398767"/>
    <lineage>
        <taxon>Bacteria</taxon>
        <taxon>Pseudomonadati</taxon>
        <taxon>Thermodesulfobacteriota</taxon>
        <taxon>Desulfuromonadia</taxon>
        <taxon>Geobacterales</taxon>
        <taxon>Geobacteraceae</taxon>
        <taxon>Trichlorobacter</taxon>
    </lineage>
</organism>
<dbReference type="GO" id="GO:0043165">
    <property type="term" value="P:Gram-negative-bacterium-type cell outer membrane assembly"/>
    <property type="evidence" value="ECO:0007669"/>
    <property type="project" value="InterPro"/>
</dbReference>
<dbReference type="EMBL" id="CP001089">
    <property type="protein sequence ID" value="ACD94957.1"/>
    <property type="molecule type" value="Genomic_DNA"/>
</dbReference>
<dbReference type="PANTHER" id="PTHR30189">
    <property type="entry name" value="LPS-ASSEMBLY PROTEIN"/>
    <property type="match status" value="1"/>
</dbReference>
<evidence type="ECO:0000313" key="4">
    <source>
        <dbReference type="Proteomes" id="UP000002420"/>
    </source>
</evidence>
<dbReference type="Proteomes" id="UP000002420">
    <property type="component" value="Chromosome"/>
</dbReference>
<dbReference type="GO" id="GO:0009279">
    <property type="term" value="C:cell outer membrane"/>
    <property type="evidence" value="ECO:0007669"/>
    <property type="project" value="InterPro"/>
</dbReference>
<dbReference type="eggNOG" id="COG1452">
    <property type="taxonomic scope" value="Bacteria"/>
</dbReference>
<evidence type="ECO:0000313" key="3">
    <source>
        <dbReference type="EMBL" id="ACD94957.1"/>
    </source>
</evidence>
<feature type="signal peptide" evidence="1">
    <location>
        <begin position="1"/>
        <end position="36"/>
    </location>
</feature>
<dbReference type="OrthoDB" id="9760225at2"/>
<proteinExistence type="inferred from homology"/>
<protein>
    <submittedName>
        <fullName evidence="3">Organic solvent tolerance protein</fullName>
    </submittedName>
</protein>
<dbReference type="InterPro" id="IPR050218">
    <property type="entry name" value="LptD"/>
</dbReference>
<dbReference type="Gene3D" id="2.60.450.10">
    <property type="entry name" value="Lipopolysaccharide (LPS) transport protein A like domain"/>
    <property type="match status" value="1"/>
</dbReference>
<dbReference type="KEGG" id="glo:Glov_1235"/>
<dbReference type="GO" id="GO:1990351">
    <property type="term" value="C:transporter complex"/>
    <property type="evidence" value="ECO:0007669"/>
    <property type="project" value="TreeGrafter"/>
</dbReference>
<dbReference type="Pfam" id="PF04453">
    <property type="entry name" value="LptD"/>
    <property type="match status" value="1"/>
</dbReference>
<dbReference type="HAMAP" id="MF_01411">
    <property type="entry name" value="LPS_assembly_LptD"/>
    <property type="match status" value="1"/>
</dbReference>
<feature type="chain" id="PRO_5039895879" evidence="1">
    <location>
        <begin position="37"/>
        <end position="705"/>
    </location>
</feature>
<reference evidence="3 4" key="1">
    <citation type="submission" date="2008-05" db="EMBL/GenBank/DDBJ databases">
        <title>Complete sequence of chromosome of Geobacter lovleyi SZ.</title>
        <authorList>
            <consortium name="US DOE Joint Genome Institute"/>
            <person name="Lucas S."/>
            <person name="Copeland A."/>
            <person name="Lapidus A."/>
            <person name="Glavina del Rio T."/>
            <person name="Dalin E."/>
            <person name="Tice H."/>
            <person name="Bruce D."/>
            <person name="Goodwin L."/>
            <person name="Pitluck S."/>
            <person name="Chertkov O."/>
            <person name="Meincke L."/>
            <person name="Brettin T."/>
            <person name="Detter J.C."/>
            <person name="Han C."/>
            <person name="Tapia R."/>
            <person name="Kuske C.R."/>
            <person name="Schmutz J."/>
            <person name="Larimer F."/>
            <person name="Land M."/>
            <person name="Hauser L."/>
            <person name="Kyrpides N."/>
            <person name="Mikhailova N."/>
            <person name="Sung Y."/>
            <person name="Fletcher K.E."/>
            <person name="Ritalahti K.M."/>
            <person name="Loeffler F.E."/>
            <person name="Richardson P."/>
        </authorList>
    </citation>
    <scope>NUCLEOTIDE SEQUENCE [LARGE SCALE GENOMIC DNA]</scope>
    <source>
        <strain evidence="4">ATCC BAA-1151 / DSM 17278 / SZ</strain>
    </source>
</reference>
<evidence type="ECO:0000259" key="2">
    <source>
        <dbReference type="Pfam" id="PF04453"/>
    </source>
</evidence>
<dbReference type="GO" id="GO:0015920">
    <property type="term" value="P:lipopolysaccharide transport"/>
    <property type="evidence" value="ECO:0007669"/>
    <property type="project" value="InterPro"/>
</dbReference>
<dbReference type="HOGENOM" id="CLU_009039_4_0_7"/>
<sequence length="705" mass="79879">MRLPVNVRRACCKDPILKLRTCIFLLFLLMPALLQAAEQTAAPGMVIRADVMNHDAASDQIKASGKVEMIWQDMTMTADEATFNRSNQTLVARGNVHLVKAGDTLWGDQLVLDTETGRAEMENGHIFMAQGNFRADGRQVAKTGDDDYALRDGGLTTCDAAVPSWKFGASELDVTLEEFATGKHVIFYVKDIPVFYFPYIILPVKRERQSGFLFPKFGNSSKRGAAVDIPFYWAISPSQEATVNLDVQTKRGVGLGLDYRYKLSRSSEGSLGGYLIYDNNENKERGQLVQFHKELFSDSFSLISSLNLTSDRNFLTDYGEKSGEYNRQYYDSRIVLTKFWDHWLTSAQTIYTQDYYTGSNTTTLQRAPELSLYAVREQLPFIPNLYFDLDLLATNYYREKGTDGQRAVLEPRLTSTNSLFDGRLNLSLFGSLQVRGYNTNRVDPGLKDDQLLAIPKAGAQISSSFSRIFDVSFLDLQRMRHELVPTLSYLYVGDKDQSSVPLFDQLDRLNAQQTLAFSLASHLGGRIAKKEGAAEYRNLMTLRLLQNYSLSGSRTDLLTLTDDSRRWGDLTLESETWVHRSVRLLADLRYSHYDHRISSTASGVEYNDLRGNAARISYRMVDRQLDYLEGATSIALTRPLYATYTTRYSFDKHDFLESYYALEFRHQCWSVTAGYRERPNDRAWTVNFNLTGLFGIGNSPTGGAR</sequence>
<name>B3E777_TRIL1</name>
<evidence type="ECO:0000256" key="1">
    <source>
        <dbReference type="SAM" id="SignalP"/>
    </source>
</evidence>